<proteinExistence type="predicted"/>
<accession>A0ABT7PMJ0</accession>
<keyword evidence="1" id="KW-0560">Oxidoreductase</keyword>
<evidence type="ECO:0000313" key="4">
    <source>
        <dbReference type="Proteomes" id="UP001239462"/>
    </source>
</evidence>
<gene>
    <name evidence="3" type="ORF">QTN89_19725</name>
</gene>
<dbReference type="InterPro" id="IPR050523">
    <property type="entry name" value="AKR_Detox_Biosynth"/>
</dbReference>
<dbReference type="InterPro" id="IPR036812">
    <property type="entry name" value="NAD(P)_OxRdtase_dom_sf"/>
</dbReference>
<dbReference type="EMBL" id="JASZZN010000015">
    <property type="protein sequence ID" value="MDM4017688.1"/>
    <property type="molecule type" value="Genomic_DNA"/>
</dbReference>
<dbReference type="InterPro" id="IPR023210">
    <property type="entry name" value="NADP_OxRdtase_dom"/>
</dbReference>
<protein>
    <submittedName>
        <fullName evidence="3">Aldo/keto reductase</fullName>
    </submittedName>
</protein>
<reference evidence="3 4" key="1">
    <citation type="submission" date="2023-06" db="EMBL/GenBank/DDBJ databases">
        <title>Roseiconus lacunae JC819 isolated from Gulf of Mannar region, Tamil Nadu.</title>
        <authorList>
            <person name="Pk S."/>
            <person name="Ch S."/>
            <person name="Ch V.R."/>
        </authorList>
    </citation>
    <scope>NUCLEOTIDE SEQUENCE [LARGE SCALE GENOMIC DNA]</scope>
    <source>
        <strain evidence="3 4">JC819</strain>
    </source>
</reference>
<dbReference type="Proteomes" id="UP001239462">
    <property type="component" value="Unassembled WGS sequence"/>
</dbReference>
<dbReference type="Pfam" id="PF00248">
    <property type="entry name" value="Aldo_ket_red"/>
    <property type="match status" value="1"/>
</dbReference>
<dbReference type="InterPro" id="IPR020471">
    <property type="entry name" value="AKR"/>
</dbReference>
<organism evidence="3 4">
    <name type="scientific">Roseiconus lacunae</name>
    <dbReference type="NCBI Taxonomy" id="2605694"/>
    <lineage>
        <taxon>Bacteria</taxon>
        <taxon>Pseudomonadati</taxon>
        <taxon>Planctomycetota</taxon>
        <taxon>Planctomycetia</taxon>
        <taxon>Pirellulales</taxon>
        <taxon>Pirellulaceae</taxon>
        <taxon>Roseiconus</taxon>
    </lineage>
</organism>
<name>A0ABT7PMJ0_9BACT</name>
<sequence>MNPSSKIVLGLWPIAGVTTVGVTDSDARETIRTAIDGGVTMFDTAYSYGYDGESDRLLSEFVSGDPDRFFVMGKVGQRYTVDRDRAVDGSASQLTADAEEHLRRLKLEQIDLLYLHQPDPNVALEVSAGAMLKLKERGLCRSVGICNATTEQIRQFADIAGCAAIQCPLNLIQRDSLQTTIAPTAARGIGSYVFWTLMKGLLAGKITRDHQFAKGDSRPNYPIFQGEQRRKAHDIVDRLGQIGEQTGKTIAQLSIGWAISQPGVAGALVGARRPDQIAETVDATELSSDVLSEIDEEVKQHFPW</sequence>
<dbReference type="Gene3D" id="3.20.20.100">
    <property type="entry name" value="NADP-dependent oxidoreductase domain"/>
    <property type="match status" value="1"/>
</dbReference>
<dbReference type="PRINTS" id="PR00069">
    <property type="entry name" value="ALDKETRDTASE"/>
</dbReference>
<evidence type="ECO:0000259" key="2">
    <source>
        <dbReference type="Pfam" id="PF00248"/>
    </source>
</evidence>
<dbReference type="SUPFAM" id="SSF51430">
    <property type="entry name" value="NAD(P)-linked oxidoreductase"/>
    <property type="match status" value="1"/>
</dbReference>
<dbReference type="PANTHER" id="PTHR43364">
    <property type="entry name" value="NADH-SPECIFIC METHYLGLYOXAL REDUCTASE-RELATED"/>
    <property type="match status" value="1"/>
</dbReference>
<evidence type="ECO:0000256" key="1">
    <source>
        <dbReference type="ARBA" id="ARBA00023002"/>
    </source>
</evidence>
<keyword evidence="4" id="KW-1185">Reference proteome</keyword>
<evidence type="ECO:0000313" key="3">
    <source>
        <dbReference type="EMBL" id="MDM4017688.1"/>
    </source>
</evidence>
<dbReference type="PANTHER" id="PTHR43364:SF4">
    <property type="entry name" value="NAD(P)-LINKED OXIDOREDUCTASE SUPERFAMILY PROTEIN"/>
    <property type="match status" value="1"/>
</dbReference>
<comment type="caution">
    <text evidence="3">The sequence shown here is derived from an EMBL/GenBank/DDBJ whole genome shotgun (WGS) entry which is preliminary data.</text>
</comment>
<dbReference type="RefSeq" id="WP_149499935.1">
    <property type="nucleotide sequence ID" value="NZ_JAJMQV010000087.1"/>
</dbReference>
<feature type="domain" description="NADP-dependent oxidoreductase" evidence="2">
    <location>
        <begin position="6"/>
        <end position="296"/>
    </location>
</feature>